<evidence type="ECO:0000313" key="4">
    <source>
        <dbReference type="Proteomes" id="UP000199073"/>
    </source>
</evidence>
<protein>
    <submittedName>
        <fullName evidence="3">Acyl-CoA thioester hydrolase</fullName>
    </submittedName>
</protein>
<dbReference type="InterPro" id="IPR029069">
    <property type="entry name" value="HotDog_dom_sf"/>
</dbReference>
<evidence type="ECO:0000256" key="1">
    <source>
        <dbReference type="ARBA" id="ARBA00005953"/>
    </source>
</evidence>
<evidence type="ECO:0000313" key="3">
    <source>
        <dbReference type="EMBL" id="SDO50785.1"/>
    </source>
</evidence>
<dbReference type="GO" id="GO:0047617">
    <property type="term" value="F:fatty acyl-CoA hydrolase activity"/>
    <property type="evidence" value="ECO:0007669"/>
    <property type="project" value="TreeGrafter"/>
</dbReference>
<dbReference type="OrthoDB" id="9808429at2"/>
<name>A0A1H0K446_9BACT</name>
<keyword evidence="4" id="KW-1185">Reference proteome</keyword>
<dbReference type="InterPro" id="IPR050563">
    <property type="entry name" value="4-hydroxybenzoyl-CoA_TE"/>
</dbReference>
<evidence type="ECO:0000256" key="2">
    <source>
        <dbReference type="ARBA" id="ARBA00022801"/>
    </source>
</evidence>
<dbReference type="Proteomes" id="UP000199073">
    <property type="component" value="Unassembled WGS sequence"/>
</dbReference>
<dbReference type="AlphaFoldDB" id="A0A1H0K446"/>
<organism evidence="3 4">
    <name type="scientific">Desulforhopalus singaporensis</name>
    <dbReference type="NCBI Taxonomy" id="91360"/>
    <lineage>
        <taxon>Bacteria</taxon>
        <taxon>Pseudomonadati</taxon>
        <taxon>Thermodesulfobacteriota</taxon>
        <taxon>Desulfobulbia</taxon>
        <taxon>Desulfobulbales</taxon>
        <taxon>Desulfocapsaceae</taxon>
        <taxon>Desulforhopalus</taxon>
    </lineage>
</organism>
<dbReference type="Gene3D" id="3.10.129.10">
    <property type="entry name" value="Hotdog Thioesterase"/>
    <property type="match status" value="1"/>
</dbReference>
<accession>A0A1H0K446</accession>
<sequence>MAEHSFTTTVRVLYGDTDAAGVVYNANYLRYFEKGRTELMREWICTYSDIEKMGFILPVTECWARYKAPAKYDDLLTIETSISELSKYKCKFAYRIVREDRENNRTQLLVKGYTVHVATTTDGKLTRLPEVIISQMAQFAAKPEKMNSKAK</sequence>
<dbReference type="STRING" id="91360.SAMN05660330_00435"/>
<dbReference type="PANTHER" id="PTHR31793">
    <property type="entry name" value="4-HYDROXYBENZOYL-COA THIOESTERASE FAMILY MEMBER"/>
    <property type="match status" value="1"/>
</dbReference>
<dbReference type="CDD" id="cd00586">
    <property type="entry name" value="4HBT"/>
    <property type="match status" value="1"/>
</dbReference>
<keyword evidence="2 3" id="KW-0378">Hydrolase</keyword>
<comment type="similarity">
    <text evidence="1">Belongs to the 4-hydroxybenzoyl-CoA thioesterase family.</text>
</comment>
<dbReference type="NCBIfam" id="TIGR00051">
    <property type="entry name" value="YbgC/FadM family acyl-CoA thioesterase"/>
    <property type="match status" value="1"/>
</dbReference>
<dbReference type="PANTHER" id="PTHR31793:SF27">
    <property type="entry name" value="NOVEL THIOESTERASE SUPERFAMILY DOMAIN AND SAPOSIN A-TYPE DOMAIN CONTAINING PROTEIN (0610012H03RIK)"/>
    <property type="match status" value="1"/>
</dbReference>
<reference evidence="3 4" key="1">
    <citation type="submission" date="2016-10" db="EMBL/GenBank/DDBJ databases">
        <authorList>
            <person name="de Groot N.N."/>
        </authorList>
    </citation>
    <scope>NUCLEOTIDE SEQUENCE [LARGE SCALE GENOMIC DNA]</scope>
    <source>
        <strain evidence="3 4">DSM 12130</strain>
    </source>
</reference>
<dbReference type="PIRSF" id="PIRSF003230">
    <property type="entry name" value="YbgC"/>
    <property type="match status" value="1"/>
</dbReference>
<dbReference type="RefSeq" id="WP_092219300.1">
    <property type="nucleotide sequence ID" value="NZ_FNJI01000002.1"/>
</dbReference>
<dbReference type="Pfam" id="PF13279">
    <property type="entry name" value="4HBT_2"/>
    <property type="match status" value="1"/>
</dbReference>
<gene>
    <name evidence="3" type="ORF">SAMN05660330_00435</name>
</gene>
<dbReference type="SUPFAM" id="SSF54637">
    <property type="entry name" value="Thioesterase/thiol ester dehydrase-isomerase"/>
    <property type="match status" value="1"/>
</dbReference>
<proteinExistence type="inferred from homology"/>
<dbReference type="InterPro" id="IPR006684">
    <property type="entry name" value="YbgC/YbaW"/>
</dbReference>
<dbReference type="EMBL" id="FNJI01000002">
    <property type="protein sequence ID" value="SDO50785.1"/>
    <property type="molecule type" value="Genomic_DNA"/>
</dbReference>